<dbReference type="SUPFAM" id="SSF103084">
    <property type="entry name" value="Holliday junction resolvase RusA"/>
    <property type="match status" value="1"/>
</dbReference>
<dbReference type="Gene3D" id="3.30.1330.70">
    <property type="entry name" value="Holliday junction resolvase RusA"/>
    <property type="match status" value="1"/>
</dbReference>
<protein>
    <submittedName>
        <fullName evidence="1">Endonuclease</fullName>
    </submittedName>
</protein>
<proteinExistence type="predicted"/>
<keyword evidence="1" id="KW-0540">Nuclease</keyword>
<dbReference type="GO" id="GO:0004519">
    <property type="term" value="F:endonuclease activity"/>
    <property type="evidence" value="ECO:0007669"/>
    <property type="project" value="UniProtKB-KW"/>
</dbReference>
<reference evidence="1 2" key="1">
    <citation type="submission" date="2023-03" db="EMBL/GenBank/DDBJ databases">
        <title>Achromobacter spanius LIG8.</title>
        <authorList>
            <person name="Shrestha S."/>
        </authorList>
    </citation>
    <scope>NUCLEOTIDE SEQUENCE [LARGE SCALE GENOMIC DNA]</scope>
    <source>
        <strain evidence="1 2">LIG8</strain>
    </source>
</reference>
<gene>
    <name evidence="1" type="ORF">P8T11_25070</name>
</gene>
<name>A0ABY8GRS6_9BURK</name>
<dbReference type="RefSeq" id="WP_268079525.1">
    <property type="nucleotide sequence ID" value="NZ_CP106885.1"/>
</dbReference>
<sequence>MVIVDLPWPPKELSPNHRGHWAPVSKAKSGYRTAARLLARSALSKADGFSQFKAVRLAYEFFPPQARAYDRDNLAARMKAATDGIADAIGMNDRGFHFAPAEIREKVKGGMVRVTIEQVTP</sequence>
<dbReference type="InterPro" id="IPR036614">
    <property type="entry name" value="RusA-like_sf"/>
</dbReference>
<keyword evidence="2" id="KW-1185">Reference proteome</keyword>
<keyword evidence="1" id="KW-0255">Endonuclease</keyword>
<evidence type="ECO:0000313" key="1">
    <source>
        <dbReference type="EMBL" id="WFP07545.1"/>
    </source>
</evidence>
<dbReference type="Proteomes" id="UP001214170">
    <property type="component" value="Chromosome"/>
</dbReference>
<accession>A0ABY8GRS6</accession>
<evidence type="ECO:0000313" key="2">
    <source>
        <dbReference type="Proteomes" id="UP001214170"/>
    </source>
</evidence>
<dbReference type="EMBL" id="CP121261">
    <property type="protein sequence ID" value="WFP07545.1"/>
    <property type="molecule type" value="Genomic_DNA"/>
</dbReference>
<keyword evidence="1" id="KW-0378">Hydrolase</keyword>
<organism evidence="1 2">
    <name type="scientific">Achromobacter spanius</name>
    <dbReference type="NCBI Taxonomy" id="217203"/>
    <lineage>
        <taxon>Bacteria</taxon>
        <taxon>Pseudomonadati</taxon>
        <taxon>Pseudomonadota</taxon>
        <taxon>Betaproteobacteria</taxon>
        <taxon>Burkholderiales</taxon>
        <taxon>Alcaligenaceae</taxon>
        <taxon>Achromobacter</taxon>
    </lineage>
</organism>